<dbReference type="InterPro" id="IPR041577">
    <property type="entry name" value="RT_RNaseH_2"/>
</dbReference>
<dbReference type="PANTHER" id="PTHR37984">
    <property type="entry name" value="PROTEIN CBG26694"/>
    <property type="match status" value="1"/>
</dbReference>
<keyword evidence="1" id="KW-0511">Multifunctional enzyme</keyword>
<reference evidence="3 4" key="1">
    <citation type="journal article" date="2014" name="Nat. Genet.">
        <title>Genome sequence of the hot pepper provides insights into the evolution of pungency in Capsicum species.</title>
        <authorList>
            <person name="Kim S."/>
            <person name="Park M."/>
            <person name="Yeom S.I."/>
            <person name="Kim Y.M."/>
            <person name="Lee J.M."/>
            <person name="Lee H.A."/>
            <person name="Seo E."/>
            <person name="Choi J."/>
            <person name="Cheong K."/>
            <person name="Kim K.T."/>
            <person name="Jung K."/>
            <person name="Lee G.W."/>
            <person name="Oh S.K."/>
            <person name="Bae C."/>
            <person name="Kim S.B."/>
            <person name="Lee H.Y."/>
            <person name="Kim S.Y."/>
            <person name="Kim M.S."/>
            <person name="Kang B.C."/>
            <person name="Jo Y.D."/>
            <person name="Yang H.B."/>
            <person name="Jeong H.J."/>
            <person name="Kang W.H."/>
            <person name="Kwon J.K."/>
            <person name="Shin C."/>
            <person name="Lim J.Y."/>
            <person name="Park J.H."/>
            <person name="Huh J.H."/>
            <person name="Kim J.S."/>
            <person name="Kim B.D."/>
            <person name="Cohen O."/>
            <person name="Paran I."/>
            <person name="Suh M.C."/>
            <person name="Lee S.B."/>
            <person name="Kim Y.K."/>
            <person name="Shin Y."/>
            <person name="Noh S.J."/>
            <person name="Park J."/>
            <person name="Seo Y.S."/>
            <person name="Kwon S.Y."/>
            <person name="Kim H.A."/>
            <person name="Park J.M."/>
            <person name="Kim H.J."/>
            <person name="Choi S.B."/>
            <person name="Bosland P.W."/>
            <person name="Reeves G."/>
            <person name="Jo S.H."/>
            <person name="Lee B.W."/>
            <person name="Cho H.T."/>
            <person name="Choi H.S."/>
            <person name="Lee M.S."/>
            <person name="Yu Y."/>
            <person name="Do Choi Y."/>
            <person name="Park B.S."/>
            <person name="van Deynze A."/>
            <person name="Ashrafi H."/>
            <person name="Hill T."/>
            <person name="Kim W.T."/>
            <person name="Pai H.S."/>
            <person name="Ahn H.K."/>
            <person name="Yeam I."/>
            <person name="Giovannoni J.J."/>
            <person name="Rose J.K."/>
            <person name="Sorensen I."/>
            <person name="Lee S.J."/>
            <person name="Kim R.W."/>
            <person name="Choi I.Y."/>
            <person name="Choi B.S."/>
            <person name="Lim J.S."/>
            <person name="Lee Y.H."/>
            <person name="Choi D."/>
        </authorList>
    </citation>
    <scope>NUCLEOTIDE SEQUENCE [LARGE SCALE GENOMIC DNA]</scope>
    <source>
        <strain evidence="4">cv. CM334</strain>
    </source>
</reference>
<evidence type="ECO:0000313" key="3">
    <source>
        <dbReference type="EMBL" id="PHT85500.1"/>
    </source>
</evidence>
<sequence length="182" mass="20690">MSKCSFGQSQMEYLGHIITGQGVSPDPAKINAMVNWPKPKSLKSLRGFQGLTGYYRRFVQSYGIISRPLTNMLNKNAFQWNEEIELAFERLKEAMTTVLVLALDDFTKPFIIETDACSKGMGAVLKKEERPLAYFSKALGARNLGLSTYEKEYMDVLAAVDRWKHYLQGGHFIIRTDHQSLK</sequence>
<dbReference type="InterPro" id="IPR043128">
    <property type="entry name" value="Rev_trsase/Diguanyl_cyclase"/>
</dbReference>
<accession>A0A2G2ZU40</accession>
<keyword evidence="4" id="KW-1185">Reference proteome</keyword>
<evidence type="ECO:0000256" key="1">
    <source>
        <dbReference type="ARBA" id="ARBA00023268"/>
    </source>
</evidence>
<organism evidence="3 4">
    <name type="scientific">Capsicum annuum</name>
    <name type="common">Capsicum pepper</name>
    <dbReference type="NCBI Taxonomy" id="4072"/>
    <lineage>
        <taxon>Eukaryota</taxon>
        <taxon>Viridiplantae</taxon>
        <taxon>Streptophyta</taxon>
        <taxon>Embryophyta</taxon>
        <taxon>Tracheophyta</taxon>
        <taxon>Spermatophyta</taxon>
        <taxon>Magnoliopsida</taxon>
        <taxon>eudicotyledons</taxon>
        <taxon>Gunneridae</taxon>
        <taxon>Pentapetalae</taxon>
        <taxon>asterids</taxon>
        <taxon>lamiids</taxon>
        <taxon>Solanales</taxon>
        <taxon>Solanaceae</taxon>
        <taxon>Solanoideae</taxon>
        <taxon>Capsiceae</taxon>
        <taxon>Capsicum</taxon>
    </lineage>
</organism>
<protein>
    <recommendedName>
        <fullName evidence="2">Reverse transcriptase/retrotransposon-derived protein RNase H-like domain-containing protein</fullName>
    </recommendedName>
</protein>
<dbReference type="GO" id="GO:0003824">
    <property type="term" value="F:catalytic activity"/>
    <property type="evidence" value="ECO:0007669"/>
    <property type="project" value="UniProtKB-KW"/>
</dbReference>
<dbReference type="OMA" id="NSECEIA"/>
<dbReference type="Proteomes" id="UP000222542">
    <property type="component" value="Unassembled WGS sequence"/>
</dbReference>
<dbReference type="Pfam" id="PF17919">
    <property type="entry name" value="RT_RNaseH_2"/>
    <property type="match status" value="1"/>
</dbReference>
<dbReference type="STRING" id="4072.A0A2G2ZU40"/>
<dbReference type="InterPro" id="IPR050951">
    <property type="entry name" value="Retrovirus_Pol_polyprotein"/>
</dbReference>
<name>A0A2G2ZU40_CAPAN</name>
<proteinExistence type="predicted"/>
<dbReference type="EMBL" id="AYRZ02000003">
    <property type="protein sequence ID" value="PHT85500.1"/>
    <property type="molecule type" value="Genomic_DNA"/>
</dbReference>
<gene>
    <name evidence="3" type="ORF">T459_07606</name>
</gene>
<dbReference type="Gene3D" id="3.30.70.270">
    <property type="match status" value="1"/>
</dbReference>
<evidence type="ECO:0000259" key="2">
    <source>
        <dbReference type="Pfam" id="PF17919"/>
    </source>
</evidence>
<dbReference type="PANTHER" id="PTHR37984:SF5">
    <property type="entry name" value="PROTEIN NYNRIN-LIKE"/>
    <property type="match status" value="1"/>
</dbReference>
<comment type="caution">
    <text evidence="3">The sequence shown here is derived from an EMBL/GenBank/DDBJ whole genome shotgun (WGS) entry which is preliminary data.</text>
</comment>
<dbReference type="AlphaFoldDB" id="A0A2G2ZU40"/>
<dbReference type="Gramene" id="PHT85500">
    <property type="protein sequence ID" value="PHT85500"/>
    <property type="gene ID" value="T459_07606"/>
</dbReference>
<reference evidence="3 4" key="2">
    <citation type="journal article" date="2017" name="Genome Biol.">
        <title>New reference genome sequences of hot pepper reveal the massive evolution of plant disease-resistance genes by retroduplication.</title>
        <authorList>
            <person name="Kim S."/>
            <person name="Park J."/>
            <person name="Yeom S.I."/>
            <person name="Kim Y.M."/>
            <person name="Seo E."/>
            <person name="Kim K.T."/>
            <person name="Kim M.S."/>
            <person name="Lee J.M."/>
            <person name="Cheong K."/>
            <person name="Shin H.S."/>
            <person name="Kim S.B."/>
            <person name="Han K."/>
            <person name="Lee J."/>
            <person name="Park M."/>
            <person name="Lee H.A."/>
            <person name="Lee H.Y."/>
            <person name="Lee Y."/>
            <person name="Oh S."/>
            <person name="Lee J.H."/>
            <person name="Choi E."/>
            <person name="Choi E."/>
            <person name="Lee S.E."/>
            <person name="Jeon J."/>
            <person name="Kim H."/>
            <person name="Choi G."/>
            <person name="Song H."/>
            <person name="Lee J."/>
            <person name="Lee S.C."/>
            <person name="Kwon J.K."/>
            <person name="Lee H.Y."/>
            <person name="Koo N."/>
            <person name="Hong Y."/>
            <person name="Kim R.W."/>
            <person name="Kang W.H."/>
            <person name="Huh J.H."/>
            <person name="Kang B.C."/>
            <person name="Yang T.J."/>
            <person name="Lee Y.H."/>
            <person name="Bennetzen J.L."/>
            <person name="Choi D."/>
        </authorList>
    </citation>
    <scope>NUCLEOTIDE SEQUENCE [LARGE SCALE GENOMIC DNA]</scope>
    <source>
        <strain evidence="4">cv. CM334</strain>
    </source>
</reference>
<dbReference type="SUPFAM" id="SSF56672">
    <property type="entry name" value="DNA/RNA polymerases"/>
    <property type="match status" value="1"/>
</dbReference>
<dbReference type="InterPro" id="IPR043502">
    <property type="entry name" value="DNA/RNA_pol_sf"/>
</dbReference>
<feature type="domain" description="Reverse transcriptase/retrotransposon-derived protein RNase H-like" evidence="2">
    <location>
        <begin position="80"/>
        <end position="174"/>
    </location>
</feature>
<evidence type="ECO:0000313" key="4">
    <source>
        <dbReference type="Proteomes" id="UP000222542"/>
    </source>
</evidence>
<dbReference type="FunFam" id="3.30.70.270:FF:000020">
    <property type="entry name" value="Transposon Tf2-6 polyprotein-like Protein"/>
    <property type="match status" value="1"/>
</dbReference>